<dbReference type="Proteomes" id="UP001431776">
    <property type="component" value="Unassembled WGS sequence"/>
</dbReference>
<feature type="binding site" evidence="5 8">
    <location>
        <begin position="87"/>
        <end position="94"/>
    </location>
    <ligand>
        <name>substrate</name>
    </ligand>
</feature>
<dbReference type="NCBIfam" id="TIGR00214">
    <property type="entry name" value="lipB"/>
    <property type="match status" value="1"/>
</dbReference>
<comment type="pathway">
    <text evidence="1 5 6">Protein modification; protein lipoylation via endogenous pathway; protein N(6)-(lipoyl)lysine from octanoyl-[acyl-carrier-protein]: step 1/2.</text>
</comment>
<comment type="function">
    <text evidence="4 5 6">Catalyzes the transfer of endogenously produced octanoic acid from octanoyl-acyl-carrier-protein onto the lipoyl domains of lipoate-dependent enzymes. Lipoyl-ACP can also act as a substrate although octanoyl-ACP is likely to be the physiological substrate.</text>
</comment>
<evidence type="ECO:0000259" key="10">
    <source>
        <dbReference type="PROSITE" id="PS51733"/>
    </source>
</evidence>
<dbReference type="InterPro" id="IPR020605">
    <property type="entry name" value="Octanoyltransferase_CS"/>
</dbReference>
<feature type="binding site" evidence="5 8">
    <location>
        <begin position="167"/>
        <end position="169"/>
    </location>
    <ligand>
        <name>substrate</name>
    </ligand>
</feature>
<proteinExistence type="inferred from homology"/>
<dbReference type="InterPro" id="IPR045864">
    <property type="entry name" value="aa-tRNA-synth_II/BPL/LPL"/>
</dbReference>
<comment type="miscellaneous">
    <text evidence="5">In the reaction, the free carboxyl group of octanoic acid is attached via an amide linkage to the epsilon-amino group of a specific lysine residue of lipoyl domains of lipoate-dependent enzymes.</text>
</comment>
<evidence type="ECO:0000256" key="5">
    <source>
        <dbReference type="HAMAP-Rule" id="MF_00013"/>
    </source>
</evidence>
<evidence type="ECO:0000313" key="12">
    <source>
        <dbReference type="Proteomes" id="UP001431776"/>
    </source>
</evidence>
<dbReference type="PIRSF" id="PIRSF016262">
    <property type="entry name" value="LPLase"/>
    <property type="match status" value="1"/>
</dbReference>
<keyword evidence="2 5" id="KW-0808">Transferase</keyword>
<dbReference type="InterPro" id="IPR004143">
    <property type="entry name" value="BPL_LPL_catalytic"/>
</dbReference>
<dbReference type="RefSeq" id="WP_349246014.1">
    <property type="nucleotide sequence ID" value="NZ_JASCXX010000022.1"/>
</dbReference>
<comment type="similarity">
    <text evidence="5 6">Belongs to the LipB family.</text>
</comment>
<keyword evidence="3 5" id="KW-0012">Acyltransferase</keyword>
<dbReference type="Pfam" id="PF21948">
    <property type="entry name" value="LplA-B_cat"/>
    <property type="match status" value="1"/>
</dbReference>
<name>A0AAW6U3Y8_9BACT</name>
<dbReference type="InterPro" id="IPR000544">
    <property type="entry name" value="Octanoyltransferase"/>
</dbReference>
<organism evidence="11 12">
    <name type="scientific">Anaerobaca lacustris</name>
    <dbReference type="NCBI Taxonomy" id="3044600"/>
    <lineage>
        <taxon>Bacteria</taxon>
        <taxon>Pseudomonadati</taxon>
        <taxon>Planctomycetota</taxon>
        <taxon>Phycisphaerae</taxon>
        <taxon>Sedimentisphaerales</taxon>
        <taxon>Anaerobacaceae</taxon>
        <taxon>Anaerobaca</taxon>
    </lineage>
</organism>
<dbReference type="PROSITE" id="PS51733">
    <property type="entry name" value="BPL_LPL_CATALYTIC"/>
    <property type="match status" value="1"/>
</dbReference>
<dbReference type="EC" id="2.3.1.181" evidence="5 6"/>
<protein>
    <recommendedName>
        <fullName evidence="5 6">Octanoyltransferase</fullName>
        <ecNumber evidence="5 6">2.3.1.181</ecNumber>
    </recommendedName>
    <alternativeName>
        <fullName evidence="5">Lipoate-protein ligase B</fullName>
    </alternativeName>
    <alternativeName>
        <fullName evidence="5">Lipoyl/octanoyl transferase</fullName>
    </alternativeName>
    <alternativeName>
        <fullName evidence="5">Octanoyl-[acyl-carrier-protein]-protein N-octanoyltransferase</fullName>
    </alternativeName>
</protein>
<accession>A0AAW6U3Y8</accession>
<sequence>MTRDVAIERKAAEVLDIRDLGLADYREVLSLQQQLNQQRQAGWIGDTVLIVEHPPVITLGARRSANKLLIEPDELTRRGIDVVEIRRGGGATAHNPGQLVFYPILHLQHLGLGASEYVRTLEAIGIDLLARAGVPCERRKGFPGLWTDGRKIASIGVRVSRLVTYHGMAINVCNDLAIFDTMVPCGLDGVEMTSVEKEAGRPCDVDSLKTELVPLLRERMGGSRP</sequence>
<dbReference type="GO" id="GO:0005737">
    <property type="term" value="C:cytoplasm"/>
    <property type="evidence" value="ECO:0007669"/>
    <property type="project" value="UniProtKB-SubCell"/>
</dbReference>
<evidence type="ECO:0000256" key="2">
    <source>
        <dbReference type="ARBA" id="ARBA00022679"/>
    </source>
</evidence>
<gene>
    <name evidence="5 11" type="primary">lipB</name>
    <name evidence="11" type="ORF">QJ522_16220</name>
</gene>
<feature type="site" description="Lowers pKa of active site Cys" evidence="5 9">
    <location>
        <position position="151"/>
    </location>
</feature>
<dbReference type="PROSITE" id="PS01313">
    <property type="entry name" value="LIPB"/>
    <property type="match status" value="1"/>
</dbReference>
<comment type="subcellular location">
    <subcellularLocation>
        <location evidence="5">Cytoplasm</location>
    </subcellularLocation>
</comment>
<feature type="domain" description="BPL/LPL catalytic" evidence="10">
    <location>
        <begin position="42"/>
        <end position="224"/>
    </location>
</feature>
<evidence type="ECO:0000313" key="11">
    <source>
        <dbReference type="EMBL" id="MDI6450604.1"/>
    </source>
</evidence>
<dbReference type="CDD" id="cd16444">
    <property type="entry name" value="LipB"/>
    <property type="match status" value="1"/>
</dbReference>
<dbReference type="GO" id="GO:0033819">
    <property type="term" value="F:lipoyl(octanoyl) transferase activity"/>
    <property type="evidence" value="ECO:0007669"/>
    <property type="project" value="UniProtKB-EC"/>
</dbReference>
<dbReference type="GO" id="GO:0009249">
    <property type="term" value="P:protein lipoylation"/>
    <property type="evidence" value="ECO:0007669"/>
    <property type="project" value="InterPro"/>
</dbReference>
<evidence type="ECO:0000256" key="4">
    <source>
        <dbReference type="ARBA" id="ARBA00024732"/>
    </source>
</evidence>
<evidence type="ECO:0000256" key="6">
    <source>
        <dbReference type="PIRNR" id="PIRNR016262"/>
    </source>
</evidence>
<feature type="active site" description="Acyl-thioester intermediate" evidence="5 7">
    <location>
        <position position="185"/>
    </location>
</feature>
<evidence type="ECO:0000256" key="7">
    <source>
        <dbReference type="PIRSR" id="PIRSR016262-1"/>
    </source>
</evidence>
<evidence type="ECO:0000256" key="3">
    <source>
        <dbReference type="ARBA" id="ARBA00023315"/>
    </source>
</evidence>
<evidence type="ECO:0000256" key="8">
    <source>
        <dbReference type="PIRSR" id="PIRSR016262-2"/>
    </source>
</evidence>
<keyword evidence="5" id="KW-0963">Cytoplasm</keyword>
<reference evidence="11" key="1">
    <citation type="submission" date="2023-05" db="EMBL/GenBank/DDBJ databases">
        <title>Anaerotaeda fermentans gen. nov., sp. nov., a novel anaerobic planctomycete of the new family within the order Sedimentisphaerales isolated from Taman Peninsula, Russia.</title>
        <authorList>
            <person name="Khomyakova M.A."/>
            <person name="Merkel A.Y."/>
            <person name="Slobodkin A.I."/>
        </authorList>
    </citation>
    <scope>NUCLEOTIDE SEQUENCE</scope>
    <source>
        <strain evidence="11">M17dextr</strain>
    </source>
</reference>
<dbReference type="Gene3D" id="3.30.930.10">
    <property type="entry name" value="Bira Bifunctional Protein, Domain 2"/>
    <property type="match status" value="1"/>
</dbReference>
<feature type="binding site" evidence="5 8">
    <location>
        <begin position="154"/>
        <end position="156"/>
    </location>
    <ligand>
        <name>substrate</name>
    </ligand>
</feature>
<dbReference type="PANTHER" id="PTHR10993:SF7">
    <property type="entry name" value="LIPOYLTRANSFERASE 2, MITOCHONDRIAL-RELATED"/>
    <property type="match status" value="1"/>
</dbReference>
<dbReference type="PANTHER" id="PTHR10993">
    <property type="entry name" value="OCTANOYLTRANSFERASE"/>
    <property type="match status" value="1"/>
</dbReference>
<dbReference type="HAMAP" id="MF_00013">
    <property type="entry name" value="LipB"/>
    <property type="match status" value="1"/>
</dbReference>
<dbReference type="SUPFAM" id="SSF55681">
    <property type="entry name" value="Class II aaRS and biotin synthetases"/>
    <property type="match status" value="1"/>
</dbReference>
<dbReference type="EMBL" id="JASCXX010000022">
    <property type="protein sequence ID" value="MDI6450604.1"/>
    <property type="molecule type" value="Genomic_DNA"/>
</dbReference>
<keyword evidence="12" id="KW-1185">Reference proteome</keyword>
<comment type="caution">
    <text evidence="11">The sequence shown here is derived from an EMBL/GenBank/DDBJ whole genome shotgun (WGS) entry which is preliminary data.</text>
</comment>
<comment type="catalytic activity">
    <reaction evidence="5 6">
        <text>octanoyl-[ACP] + L-lysyl-[protein] = N(6)-octanoyl-L-lysyl-[protein] + holo-[ACP] + H(+)</text>
        <dbReference type="Rhea" id="RHEA:17665"/>
        <dbReference type="Rhea" id="RHEA-COMP:9636"/>
        <dbReference type="Rhea" id="RHEA-COMP:9685"/>
        <dbReference type="Rhea" id="RHEA-COMP:9752"/>
        <dbReference type="Rhea" id="RHEA-COMP:9928"/>
        <dbReference type="ChEBI" id="CHEBI:15378"/>
        <dbReference type="ChEBI" id="CHEBI:29969"/>
        <dbReference type="ChEBI" id="CHEBI:64479"/>
        <dbReference type="ChEBI" id="CHEBI:78463"/>
        <dbReference type="ChEBI" id="CHEBI:78809"/>
        <dbReference type="EC" id="2.3.1.181"/>
    </reaction>
</comment>
<dbReference type="AlphaFoldDB" id="A0AAW6U3Y8"/>
<evidence type="ECO:0000256" key="9">
    <source>
        <dbReference type="PIRSR" id="PIRSR016262-3"/>
    </source>
</evidence>
<dbReference type="NCBIfam" id="NF010925">
    <property type="entry name" value="PRK14345.1"/>
    <property type="match status" value="1"/>
</dbReference>
<evidence type="ECO:0000256" key="1">
    <source>
        <dbReference type="ARBA" id="ARBA00004821"/>
    </source>
</evidence>